<keyword evidence="3" id="KW-1185">Reference proteome</keyword>
<feature type="transmembrane region" description="Helical" evidence="1">
    <location>
        <begin position="371"/>
        <end position="391"/>
    </location>
</feature>
<feature type="transmembrane region" description="Helical" evidence="1">
    <location>
        <begin position="119"/>
        <end position="141"/>
    </location>
</feature>
<dbReference type="EMBL" id="JACCBG010000001">
    <property type="protein sequence ID" value="NYD43301.1"/>
    <property type="molecule type" value="Genomic_DNA"/>
</dbReference>
<keyword evidence="1" id="KW-1133">Transmembrane helix</keyword>
<dbReference type="Proteomes" id="UP000535511">
    <property type="component" value="Unassembled WGS sequence"/>
</dbReference>
<accession>A0A7Y9E8R1</accession>
<feature type="transmembrane region" description="Helical" evidence="1">
    <location>
        <begin position="74"/>
        <end position="98"/>
    </location>
</feature>
<feature type="transmembrane region" description="Helical" evidence="1">
    <location>
        <begin position="307"/>
        <end position="324"/>
    </location>
</feature>
<organism evidence="2 3">
    <name type="scientific">Nocardioides panaciterrulae</name>
    <dbReference type="NCBI Taxonomy" id="661492"/>
    <lineage>
        <taxon>Bacteria</taxon>
        <taxon>Bacillati</taxon>
        <taxon>Actinomycetota</taxon>
        <taxon>Actinomycetes</taxon>
        <taxon>Propionibacteriales</taxon>
        <taxon>Nocardioidaceae</taxon>
        <taxon>Nocardioides</taxon>
    </lineage>
</organism>
<feature type="transmembrane region" description="Helical" evidence="1">
    <location>
        <begin position="403"/>
        <end position="422"/>
    </location>
</feature>
<gene>
    <name evidence="2" type="ORF">BJZ21_003384</name>
</gene>
<dbReference type="RefSeq" id="WP_179664835.1">
    <property type="nucleotide sequence ID" value="NZ_JACCBG010000001.1"/>
</dbReference>
<dbReference type="AlphaFoldDB" id="A0A7Y9E8R1"/>
<evidence type="ECO:0000256" key="1">
    <source>
        <dbReference type="SAM" id="Phobius"/>
    </source>
</evidence>
<feature type="transmembrane region" description="Helical" evidence="1">
    <location>
        <begin position="330"/>
        <end position="351"/>
    </location>
</feature>
<feature type="transmembrane region" description="Helical" evidence="1">
    <location>
        <begin position="21"/>
        <end position="46"/>
    </location>
</feature>
<evidence type="ECO:0000313" key="2">
    <source>
        <dbReference type="EMBL" id="NYD43301.1"/>
    </source>
</evidence>
<feature type="transmembrane region" description="Helical" evidence="1">
    <location>
        <begin position="470"/>
        <end position="487"/>
    </location>
</feature>
<feature type="transmembrane region" description="Helical" evidence="1">
    <location>
        <begin position="147"/>
        <end position="168"/>
    </location>
</feature>
<proteinExistence type="predicted"/>
<name>A0A7Y9E8R1_9ACTN</name>
<dbReference type="Pfam" id="PF19814">
    <property type="entry name" value="DUF6297"/>
    <property type="match status" value="1"/>
</dbReference>
<keyword evidence="1" id="KW-0472">Membrane</keyword>
<feature type="transmembrane region" description="Helical" evidence="1">
    <location>
        <begin position="210"/>
        <end position="231"/>
    </location>
</feature>
<sequence>MSTEVRELRAEIRHWRRGRATARLVDVLSDAYVALLAVAMFGSALVNVVLNVRRAAGAACVAAGCLEARTVLPWVTGVAGVVLVLALARLFGPVFVSPAVDSWLMTAPVDRGSVLRPRLLGAVGIALVGGGLVAAGASAVAAFPGAALLSFTFSAALLSAVAVCLAALSQSAGGVVARLLTWVLVAAVWGGLLVLALGRAPVADPPVGSPAWVTGVLVAAALTLALLALAVRRLPRLRRRDVAAGGALAPGVSGALASLDLALAFDVVVAHRWTGHGSVRPRRGGPSGAAALVWLDLTRVRRSPQTVLLLVAAVVVPYATETAGGGRVVVLVAALTGFLTGLPLLTGVRALTRTPSIARAMPFPAATTRMATLAVPAGLLAAYGLATAGALDGSLGVDPGHAVVFGVVVGAAALAAATRWVTGRPPDYSKPLVTTPAGAVPTNLYGSAARGFDVLVLTTAPVLISPTGKGAVISLLFSLGVLGYLVGRE</sequence>
<keyword evidence="1" id="KW-0812">Transmembrane</keyword>
<comment type="caution">
    <text evidence="2">The sequence shown here is derived from an EMBL/GenBank/DDBJ whole genome shotgun (WGS) entry which is preliminary data.</text>
</comment>
<feature type="transmembrane region" description="Helical" evidence="1">
    <location>
        <begin position="443"/>
        <end position="464"/>
    </location>
</feature>
<protein>
    <recommendedName>
        <fullName evidence="4">ABC-2 type transport system permease protein</fullName>
    </recommendedName>
</protein>
<evidence type="ECO:0008006" key="4">
    <source>
        <dbReference type="Google" id="ProtNLM"/>
    </source>
</evidence>
<evidence type="ECO:0000313" key="3">
    <source>
        <dbReference type="Proteomes" id="UP000535511"/>
    </source>
</evidence>
<reference evidence="2 3" key="1">
    <citation type="submission" date="2020-07" db="EMBL/GenBank/DDBJ databases">
        <title>Sequencing the genomes of 1000 actinobacteria strains.</title>
        <authorList>
            <person name="Klenk H.-P."/>
        </authorList>
    </citation>
    <scope>NUCLEOTIDE SEQUENCE [LARGE SCALE GENOMIC DNA]</scope>
    <source>
        <strain evidence="2 3">DSM 21350</strain>
    </source>
</reference>
<dbReference type="InterPro" id="IPR046264">
    <property type="entry name" value="DUF6297"/>
</dbReference>
<feature type="transmembrane region" description="Helical" evidence="1">
    <location>
        <begin position="175"/>
        <end position="198"/>
    </location>
</feature>